<evidence type="ECO:0000256" key="1">
    <source>
        <dbReference type="ARBA" id="ARBA00001709"/>
    </source>
</evidence>
<proteinExistence type="predicted"/>
<comment type="caution">
    <text evidence="5">The sequence shown here is derived from an EMBL/GenBank/DDBJ whole genome shotgun (WGS) entry which is preliminary data.</text>
</comment>
<dbReference type="Proteomes" id="UP000020595">
    <property type="component" value="Unassembled WGS sequence"/>
</dbReference>
<name>A0A009I3N4_ACIB9</name>
<dbReference type="Pfam" id="PF16113">
    <property type="entry name" value="ECH_2"/>
    <property type="match status" value="1"/>
</dbReference>
<dbReference type="EC" id="3.1.2.4" evidence="2"/>
<dbReference type="AlphaFoldDB" id="A0A009I3N4"/>
<evidence type="ECO:0000256" key="3">
    <source>
        <dbReference type="ARBA" id="ARBA00022801"/>
    </source>
</evidence>
<dbReference type="InterPro" id="IPR032259">
    <property type="entry name" value="HIBYL-CoA-H"/>
</dbReference>
<dbReference type="NCBIfam" id="NF004127">
    <property type="entry name" value="PRK05617.1"/>
    <property type="match status" value="1"/>
</dbReference>
<reference evidence="5 6" key="1">
    <citation type="submission" date="2014-02" db="EMBL/GenBank/DDBJ databases">
        <title>Comparative genomics and transcriptomics to identify genetic mechanisms underlying the emergence of carbapenem resistant Acinetobacter baumannii (CRAb).</title>
        <authorList>
            <person name="Harris A.D."/>
            <person name="Johnson K.J."/>
            <person name="George J."/>
            <person name="Shefchek K."/>
            <person name="Daugherty S.C."/>
            <person name="Parankush S."/>
            <person name="Sadzewicz L."/>
            <person name="Tallon L."/>
            <person name="Sengamalay N."/>
            <person name="Hazen T.H."/>
            <person name="Rasko D.A."/>
        </authorList>
    </citation>
    <scope>NUCLEOTIDE SEQUENCE [LARGE SCALE GENOMIC DNA]</scope>
    <source>
        <strain evidence="5 6">1295743</strain>
    </source>
</reference>
<dbReference type="PANTHER" id="PTHR43176">
    <property type="entry name" value="3-HYDROXYISOBUTYRYL-COA HYDROLASE-RELATED"/>
    <property type="match status" value="1"/>
</dbReference>
<dbReference type="RefSeq" id="WP_032051314.1">
    <property type="nucleotide sequence ID" value="NZ_JEWH01000032.1"/>
</dbReference>
<dbReference type="InterPro" id="IPR045004">
    <property type="entry name" value="ECH_dom"/>
</dbReference>
<dbReference type="SUPFAM" id="SSF52096">
    <property type="entry name" value="ClpP/crotonase"/>
    <property type="match status" value="1"/>
</dbReference>
<dbReference type="GO" id="GO:0016853">
    <property type="term" value="F:isomerase activity"/>
    <property type="evidence" value="ECO:0007669"/>
    <property type="project" value="UniProtKB-KW"/>
</dbReference>
<dbReference type="InterPro" id="IPR029045">
    <property type="entry name" value="ClpP/crotonase-like_dom_sf"/>
</dbReference>
<sequence length="341" mass="38583">MNTENHLMIERQGKLGVITLDRVTHLNALSLDMIEGIGAQLELWRNDAAVQAILIKSNSPKAFCAGGDIRYLYDSYKNGTADYKGYFSAEYKMLNTLREYEKPIIVVLDGYVLGGGFGLAQACHIVVSSEKSRFAMPETAIGFFPDVGATHFLSRLDDIGVYMAITGEQISSSDALYLDLIDYHMPSDQLQALQDALVEAPSLSKEGIEHIITRFITRPAESELKQLAEGIRKHFGFQHLDEIEQSLENEQDENLKTWASKMLSILQQRSFIAKQTSLKLQHLGRGLSLQQCMQLERDLQDIWFEHGDFIEGVRALIVDKDKQPRWQECNPELEQILEKLS</sequence>
<evidence type="ECO:0000256" key="2">
    <source>
        <dbReference type="ARBA" id="ARBA00011915"/>
    </source>
</evidence>
<feature type="domain" description="Enoyl-CoA hydratase/isomerase" evidence="4">
    <location>
        <begin position="16"/>
        <end position="328"/>
    </location>
</feature>
<evidence type="ECO:0000313" key="5">
    <source>
        <dbReference type="EMBL" id="EXB05116.1"/>
    </source>
</evidence>
<comment type="catalytic activity">
    <reaction evidence="1">
        <text>3-hydroxy-2-methylpropanoyl-CoA + H2O = 3-hydroxy-2-methylpropanoate + CoA + H(+)</text>
        <dbReference type="Rhea" id="RHEA:20888"/>
        <dbReference type="ChEBI" id="CHEBI:11805"/>
        <dbReference type="ChEBI" id="CHEBI:15377"/>
        <dbReference type="ChEBI" id="CHEBI:15378"/>
        <dbReference type="ChEBI" id="CHEBI:57287"/>
        <dbReference type="ChEBI" id="CHEBI:57340"/>
        <dbReference type="EC" id="3.1.2.4"/>
    </reaction>
</comment>
<keyword evidence="5" id="KW-0413">Isomerase</keyword>
<dbReference type="PATRIC" id="fig|1310613.3.peg.2433"/>
<dbReference type="GO" id="GO:0003860">
    <property type="term" value="F:3-hydroxyisobutyryl-CoA hydrolase activity"/>
    <property type="evidence" value="ECO:0007669"/>
    <property type="project" value="UniProtKB-EC"/>
</dbReference>
<evidence type="ECO:0000259" key="4">
    <source>
        <dbReference type="Pfam" id="PF16113"/>
    </source>
</evidence>
<accession>A0A009I3N4</accession>
<keyword evidence="3" id="KW-0378">Hydrolase</keyword>
<dbReference type="EMBL" id="JEWH01000032">
    <property type="protein sequence ID" value="EXB05116.1"/>
    <property type="molecule type" value="Genomic_DNA"/>
</dbReference>
<protein>
    <recommendedName>
        <fullName evidence="2">3-hydroxyisobutyryl-CoA hydrolase</fullName>
        <ecNumber evidence="2">3.1.2.4</ecNumber>
    </recommendedName>
</protein>
<gene>
    <name evidence="5" type="ORF">J512_2528</name>
</gene>
<dbReference type="Gene3D" id="3.90.226.10">
    <property type="entry name" value="2-enoyl-CoA Hydratase, Chain A, domain 1"/>
    <property type="match status" value="1"/>
</dbReference>
<evidence type="ECO:0000313" key="6">
    <source>
        <dbReference type="Proteomes" id="UP000020595"/>
    </source>
</evidence>
<dbReference type="CDD" id="cd06558">
    <property type="entry name" value="crotonase-like"/>
    <property type="match status" value="1"/>
</dbReference>
<dbReference type="GO" id="GO:0006574">
    <property type="term" value="P:L-valine catabolic process"/>
    <property type="evidence" value="ECO:0007669"/>
    <property type="project" value="TreeGrafter"/>
</dbReference>
<dbReference type="PANTHER" id="PTHR43176:SF3">
    <property type="entry name" value="3-HYDROXYISOBUTYRYL-COA HYDROLASE, MITOCHONDRIAL"/>
    <property type="match status" value="1"/>
</dbReference>
<organism evidence="5 6">
    <name type="scientific">Acinetobacter baumannii (strain 1295743)</name>
    <dbReference type="NCBI Taxonomy" id="1310613"/>
    <lineage>
        <taxon>Bacteria</taxon>
        <taxon>Pseudomonadati</taxon>
        <taxon>Pseudomonadota</taxon>
        <taxon>Gammaproteobacteria</taxon>
        <taxon>Moraxellales</taxon>
        <taxon>Moraxellaceae</taxon>
        <taxon>Acinetobacter</taxon>
        <taxon>Acinetobacter calcoaceticus/baumannii complex</taxon>
    </lineage>
</organism>